<name>A0A6J7DQW2_9ZZZZ</name>
<reference evidence="2" key="1">
    <citation type="submission" date="2020-05" db="EMBL/GenBank/DDBJ databases">
        <authorList>
            <person name="Chiriac C."/>
            <person name="Salcher M."/>
            <person name="Ghai R."/>
            <person name="Kavagutti S V."/>
        </authorList>
    </citation>
    <scope>NUCLEOTIDE SEQUENCE</scope>
</reference>
<dbReference type="InterPro" id="IPR011146">
    <property type="entry name" value="HIT-like"/>
</dbReference>
<sequence length="140" mass="14809">MPAHDPACLFCRIISGDLPAQLVAEDERTVAFMDINPATRGHLLVVPRVHATDLHDIDPDDLAACMQSAQRLAAVVVETLGAEGVNLLNSSGSAAWQSVFHFHIHVIPRYSGDPLKLPWVPAAGDGQEIAATAASLRGAA</sequence>
<dbReference type="AlphaFoldDB" id="A0A6J7DQW2"/>
<dbReference type="GO" id="GO:0003824">
    <property type="term" value="F:catalytic activity"/>
    <property type="evidence" value="ECO:0007669"/>
    <property type="project" value="InterPro"/>
</dbReference>
<dbReference type="Gene3D" id="3.30.428.10">
    <property type="entry name" value="HIT-like"/>
    <property type="match status" value="1"/>
</dbReference>
<dbReference type="PANTHER" id="PTHR46648">
    <property type="entry name" value="HIT FAMILY PROTEIN 1"/>
    <property type="match status" value="1"/>
</dbReference>
<dbReference type="GO" id="GO:0009117">
    <property type="term" value="P:nucleotide metabolic process"/>
    <property type="evidence" value="ECO:0007669"/>
    <property type="project" value="TreeGrafter"/>
</dbReference>
<proteinExistence type="predicted"/>
<evidence type="ECO:0000313" key="2">
    <source>
        <dbReference type="EMBL" id="CAB4873051.1"/>
    </source>
</evidence>
<dbReference type="Pfam" id="PF01230">
    <property type="entry name" value="HIT"/>
    <property type="match status" value="1"/>
</dbReference>
<dbReference type="PANTHER" id="PTHR46648:SF1">
    <property type="entry name" value="ADENOSINE 5'-MONOPHOSPHORAMIDASE HNT1"/>
    <property type="match status" value="1"/>
</dbReference>
<dbReference type="InterPro" id="IPR039384">
    <property type="entry name" value="HINT"/>
</dbReference>
<feature type="domain" description="HIT" evidence="1">
    <location>
        <begin position="9"/>
        <end position="116"/>
    </location>
</feature>
<evidence type="ECO:0000259" key="1">
    <source>
        <dbReference type="PROSITE" id="PS51084"/>
    </source>
</evidence>
<dbReference type="InterPro" id="IPR036265">
    <property type="entry name" value="HIT-like_sf"/>
</dbReference>
<dbReference type="CDD" id="cd01277">
    <property type="entry name" value="HINT_subgroup"/>
    <property type="match status" value="1"/>
</dbReference>
<dbReference type="PRINTS" id="PR00332">
    <property type="entry name" value="HISTRIAD"/>
</dbReference>
<dbReference type="InterPro" id="IPR001310">
    <property type="entry name" value="Histidine_triad_HIT"/>
</dbReference>
<dbReference type="SUPFAM" id="SSF54197">
    <property type="entry name" value="HIT-like"/>
    <property type="match status" value="1"/>
</dbReference>
<gene>
    <name evidence="2" type="ORF">UFOPK3423_00850</name>
</gene>
<dbReference type="EMBL" id="CAFBLQ010000079">
    <property type="protein sequence ID" value="CAB4873051.1"/>
    <property type="molecule type" value="Genomic_DNA"/>
</dbReference>
<organism evidence="2">
    <name type="scientific">freshwater metagenome</name>
    <dbReference type="NCBI Taxonomy" id="449393"/>
    <lineage>
        <taxon>unclassified sequences</taxon>
        <taxon>metagenomes</taxon>
        <taxon>ecological metagenomes</taxon>
    </lineage>
</organism>
<dbReference type="PROSITE" id="PS51084">
    <property type="entry name" value="HIT_2"/>
    <property type="match status" value="1"/>
</dbReference>
<protein>
    <submittedName>
        <fullName evidence="2">Unannotated protein</fullName>
    </submittedName>
</protein>
<accession>A0A6J7DQW2</accession>